<reference evidence="2 3" key="1">
    <citation type="submission" date="2018-10" db="EMBL/GenBank/DDBJ databases">
        <title>Comparative analysis of microorganisms from saline springs in Andes Mountain Range, Colombia.</title>
        <authorList>
            <person name="Rubin E."/>
        </authorList>
    </citation>
    <scope>NUCLEOTIDE SEQUENCE [LARGE SCALE GENOMIC DNA]</scope>
    <source>
        <strain evidence="2 3">USBA 36</strain>
    </source>
</reference>
<dbReference type="EMBL" id="RBIG01000001">
    <property type="protein sequence ID" value="RKQ73477.1"/>
    <property type="molecule type" value="Genomic_DNA"/>
</dbReference>
<organism evidence="2 3">
    <name type="scientific">Oceanibaculum indicum</name>
    <dbReference type="NCBI Taxonomy" id="526216"/>
    <lineage>
        <taxon>Bacteria</taxon>
        <taxon>Pseudomonadati</taxon>
        <taxon>Pseudomonadota</taxon>
        <taxon>Alphaproteobacteria</taxon>
        <taxon>Rhodospirillales</taxon>
        <taxon>Oceanibaculaceae</taxon>
        <taxon>Oceanibaculum</taxon>
    </lineage>
</organism>
<protein>
    <submittedName>
        <fullName evidence="2">Uncharacterized protein</fullName>
    </submittedName>
</protein>
<accession>A0A420WR02</accession>
<dbReference type="RefSeq" id="WP_121218387.1">
    <property type="nucleotide sequence ID" value="NZ_RBIG01000001.1"/>
</dbReference>
<proteinExistence type="predicted"/>
<feature type="compositionally biased region" description="Basic and acidic residues" evidence="1">
    <location>
        <begin position="28"/>
        <end position="52"/>
    </location>
</feature>
<feature type="region of interest" description="Disordered" evidence="1">
    <location>
        <begin position="28"/>
        <end position="80"/>
    </location>
</feature>
<dbReference type="AlphaFoldDB" id="A0A420WR02"/>
<name>A0A420WR02_9PROT</name>
<evidence type="ECO:0000313" key="3">
    <source>
        <dbReference type="Proteomes" id="UP000277424"/>
    </source>
</evidence>
<comment type="caution">
    <text evidence="2">The sequence shown here is derived from an EMBL/GenBank/DDBJ whole genome shotgun (WGS) entry which is preliminary data.</text>
</comment>
<gene>
    <name evidence="2" type="ORF">BCL74_1266</name>
</gene>
<evidence type="ECO:0000256" key="1">
    <source>
        <dbReference type="SAM" id="MobiDB-lite"/>
    </source>
</evidence>
<dbReference type="Proteomes" id="UP000277424">
    <property type="component" value="Unassembled WGS sequence"/>
</dbReference>
<evidence type="ECO:0000313" key="2">
    <source>
        <dbReference type="EMBL" id="RKQ73477.1"/>
    </source>
</evidence>
<sequence>MTSTPTAGSQSFPPAVHEGIARIREQFKRDAADRARRQQEATERAQREREETAAAGRKSMQGAIDLMNRIKVSRARDRAT</sequence>